<evidence type="ECO:0000313" key="3">
    <source>
        <dbReference type="Proteomes" id="UP000054498"/>
    </source>
</evidence>
<keyword evidence="3" id="KW-1185">Reference proteome</keyword>
<dbReference type="EMBL" id="KK100224">
    <property type="protein sequence ID" value="KIZ07918.1"/>
    <property type="molecule type" value="Genomic_DNA"/>
</dbReference>
<feature type="region of interest" description="Disordered" evidence="1">
    <location>
        <begin position="72"/>
        <end position="96"/>
    </location>
</feature>
<sequence length="866" mass="89740">MPPTLGTPFCWTAAIVNLTIVPPYKAPMHPAPSAASRRISGYPVQAADSRPALQRDWKAPVELANLQGPEKLPRLPEVARRRRSRSRRRRSLQQQIGAAVIPPEVAAAHAAKIATAAGAGGSSDGLDRTSSAAAGQSTACAAGPGCFTPRGGFSGLDAPPAGTMGLAVGKQHVVQVAGGVMTVFNLGGTGMKSTVVRTVSLQKFFAAVAPSCEGAHDGAALYDKHAGRFVVAASCGGFGRILVGVSATGSAAGTWYQFGLIADAVNTPLECKAPKEQALADYPQLGYNKDGLFVSYFSYCPSNPDVAGASVLALPKYKAYQGSPSMYYAVYTAADVAASAQLLGGAASVRQLQPVVPQSAADVQEGMTYFVTDNLPRPGAKRSNFTLVALTNTGALWGYAADVNGVPAPTLVATTAVMSKNKIMLTTRADVTEESGRYNPRPGVIWAEVEPSVKWETAQGNFNETKFTVPAEECSSAVQSGMAPTFDWSKDFSLTYGSEFAKNWSWSLNAYRAASAIKTKAPKDAMRAAAVVLDRASRLEEAAKTSPAANFQVMGFPQGTAAAGGRGGGGGGPLGSGRYRGRNNNCGCENSCGYNDVSTYNYVYNFDDYCDAGSNQWGPETGNDMFGSTYNGAYCTGDSTFGLVGNHQYDECWRFCLIRCSPRNGGVGGSVNAGYGFYGATNFYPSFFYASVKDGTSPAAVRPAVLPPATEGKAAQPTQPMKAAACASRVALGAVVLRAGWVDPGAALGLAFPAVAVASNGAAVLAFTYAGPGKTADDMADAYPGVGAAFIDGRAAGSVPMSTLQRSSSPIALADTGGALTWGELSAADVHPVTGTVYVSVRRGGQTRTGRAHVATWVGVIPMTVN</sequence>
<dbReference type="GeneID" id="25726153"/>
<dbReference type="KEGG" id="mng:MNEG_0035"/>
<dbReference type="Proteomes" id="UP000054498">
    <property type="component" value="Unassembled WGS sequence"/>
</dbReference>
<protein>
    <submittedName>
        <fullName evidence="2">Uncharacterized protein</fullName>
    </submittedName>
</protein>
<dbReference type="OrthoDB" id="545623at2759"/>
<accession>A0A0D2KCV3</accession>
<organism evidence="2 3">
    <name type="scientific">Monoraphidium neglectum</name>
    <dbReference type="NCBI Taxonomy" id="145388"/>
    <lineage>
        <taxon>Eukaryota</taxon>
        <taxon>Viridiplantae</taxon>
        <taxon>Chlorophyta</taxon>
        <taxon>core chlorophytes</taxon>
        <taxon>Chlorophyceae</taxon>
        <taxon>CS clade</taxon>
        <taxon>Sphaeropleales</taxon>
        <taxon>Selenastraceae</taxon>
        <taxon>Monoraphidium</taxon>
    </lineage>
</organism>
<evidence type="ECO:0000256" key="1">
    <source>
        <dbReference type="SAM" id="MobiDB-lite"/>
    </source>
</evidence>
<dbReference type="RefSeq" id="XP_013906937.1">
    <property type="nucleotide sequence ID" value="XM_014051483.1"/>
</dbReference>
<evidence type="ECO:0000313" key="2">
    <source>
        <dbReference type="EMBL" id="KIZ07918.1"/>
    </source>
</evidence>
<gene>
    <name evidence="2" type="ORF">MNEG_0035</name>
</gene>
<feature type="compositionally biased region" description="Basic residues" evidence="1">
    <location>
        <begin position="80"/>
        <end position="91"/>
    </location>
</feature>
<dbReference type="AlphaFoldDB" id="A0A0D2KCV3"/>
<name>A0A0D2KCV3_9CHLO</name>
<proteinExistence type="predicted"/>
<reference evidence="2 3" key="1">
    <citation type="journal article" date="2013" name="BMC Genomics">
        <title>Reconstruction of the lipid metabolism for the microalga Monoraphidium neglectum from its genome sequence reveals characteristics suitable for biofuel production.</title>
        <authorList>
            <person name="Bogen C."/>
            <person name="Al-Dilaimi A."/>
            <person name="Albersmeier A."/>
            <person name="Wichmann J."/>
            <person name="Grundmann M."/>
            <person name="Rupp O."/>
            <person name="Lauersen K.J."/>
            <person name="Blifernez-Klassen O."/>
            <person name="Kalinowski J."/>
            <person name="Goesmann A."/>
            <person name="Mussgnug J.H."/>
            <person name="Kruse O."/>
        </authorList>
    </citation>
    <scope>NUCLEOTIDE SEQUENCE [LARGE SCALE GENOMIC DNA]</scope>
    <source>
        <strain evidence="2 3">SAG 48.87</strain>
    </source>
</reference>